<evidence type="ECO:0000313" key="3">
    <source>
        <dbReference type="Proteomes" id="UP000014760"/>
    </source>
</evidence>
<evidence type="ECO:0000313" key="1">
    <source>
        <dbReference type="EMBL" id="ELU07428.1"/>
    </source>
</evidence>
<dbReference type="PANTHER" id="PTHR34180:SF1">
    <property type="entry name" value="BETA-ALANYL-DOPAMINE_CARCININE HYDROLASE"/>
    <property type="match status" value="1"/>
</dbReference>
<accession>R7UMV8</accession>
<dbReference type="PANTHER" id="PTHR34180">
    <property type="entry name" value="PEPTIDASE C45"/>
    <property type="match status" value="1"/>
</dbReference>
<evidence type="ECO:0000313" key="2">
    <source>
        <dbReference type="EnsemblMetazoa" id="CapteP206516"/>
    </source>
</evidence>
<sequence>MNFIRCLISHSVNIVDVKEKKFRMLSIENAPDSTKKRSFINVHEVKDSSSYFHVNLYRNLEVDQRPNHITSSKHRTKRIKEFLPPQTIRDVLKILGDTADVVVLLSRPVVVPRVAVLLPATLSPLMKDVDPVLENRSFQPNEEN</sequence>
<dbReference type="EMBL" id="KB299918">
    <property type="protein sequence ID" value="ELU07428.1"/>
    <property type="molecule type" value="Genomic_DNA"/>
</dbReference>
<gene>
    <name evidence="1" type="ORF">CAPTEDRAFT_206516</name>
</gene>
<dbReference type="Proteomes" id="UP000014760">
    <property type="component" value="Unassembled WGS sequence"/>
</dbReference>
<proteinExistence type="predicted"/>
<dbReference type="HOGENOM" id="CLU_1798270_0_0_1"/>
<dbReference type="AlphaFoldDB" id="R7UMV8"/>
<reference evidence="3" key="1">
    <citation type="submission" date="2012-12" db="EMBL/GenBank/DDBJ databases">
        <authorList>
            <person name="Hellsten U."/>
            <person name="Grimwood J."/>
            <person name="Chapman J.A."/>
            <person name="Shapiro H."/>
            <person name="Aerts A."/>
            <person name="Otillar R.P."/>
            <person name="Terry A.Y."/>
            <person name="Boore J.L."/>
            <person name="Simakov O."/>
            <person name="Marletaz F."/>
            <person name="Cho S.-J."/>
            <person name="Edsinger-Gonzales E."/>
            <person name="Havlak P."/>
            <person name="Kuo D.-H."/>
            <person name="Larsson T."/>
            <person name="Lv J."/>
            <person name="Arendt D."/>
            <person name="Savage R."/>
            <person name="Osoegawa K."/>
            <person name="de Jong P."/>
            <person name="Lindberg D.R."/>
            <person name="Seaver E.C."/>
            <person name="Weisblat D.A."/>
            <person name="Putnam N.H."/>
            <person name="Grigoriev I.V."/>
            <person name="Rokhsar D.S."/>
        </authorList>
    </citation>
    <scope>NUCLEOTIDE SEQUENCE</scope>
    <source>
        <strain evidence="3">I ESC-2004</strain>
    </source>
</reference>
<protein>
    <submittedName>
        <fullName evidence="1 2">Uncharacterized protein</fullName>
    </submittedName>
</protein>
<dbReference type="Gene3D" id="3.60.60.10">
    <property type="entry name" value="Penicillin V Acylase, Chain A"/>
    <property type="match status" value="1"/>
</dbReference>
<keyword evidence="3" id="KW-1185">Reference proteome</keyword>
<dbReference type="InterPro" id="IPR047801">
    <property type="entry name" value="Peptidase_C45"/>
</dbReference>
<dbReference type="OrthoDB" id="189997at2759"/>
<organism evidence="1">
    <name type="scientific">Capitella teleta</name>
    <name type="common">Polychaete worm</name>
    <dbReference type="NCBI Taxonomy" id="283909"/>
    <lineage>
        <taxon>Eukaryota</taxon>
        <taxon>Metazoa</taxon>
        <taxon>Spiralia</taxon>
        <taxon>Lophotrochozoa</taxon>
        <taxon>Annelida</taxon>
        <taxon>Polychaeta</taxon>
        <taxon>Sedentaria</taxon>
        <taxon>Scolecida</taxon>
        <taxon>Capitellidae</taxon>
        <taxon>Capitella</taxon>
    </lineage>
</organism>
<dbReference type="EMBL" id="AMQN01022301">
    <property type="status" value="NOT_ANNOTATED_CDS"/>
    <property type="molecule type" value="Genomic_DNA"/>
</dbReference>
<reference evidence="2" key="3">
    <citation type="submission" date="2015-06" db="UniProtKB">
        <authorList>
            <consortium name="EnsemblMetazoa"/>
        </authorList>
    </citation>
    <scope>IDENTIFICATION</scope>
</reference>
<name>R7UMV8_CAPTE</name>
<dbReference type="EnsemblMetazoa" id="CapteT206516">
    <property type="protein sequence ID" value="CapteP206516"/>
    <property type="gene ID" value="CapteG206516"/>
</dbReference>
<reference evidence="1 3" key="2">
    <citation type="journal article" date="2013" name="Nature">
        <title>Insights into bilaterian evolution from three spiralian genomes.</title>
        <authorList>
            <person name="Simakov O."/>
            <person name="Marletaz F."/>
            <person name="Cho S.J."/>
            <person name="Edsinger-Gonzales E."/>
            <person name="Havlak P."/>
            <person name="Hellsten U."/>
            <person name="Kuo D.H."/>
            <person name="Larsson T."/>
            <person name="Lv J."/>
            <person name="Arendt D."/>
            <person name="Savage R."/>
            <person name="Osoegawa K."/>
            <person name="de Jong P."/>
            <person name="Grimwood J."/>
            <person name="Chapman J.A."/>
            <person name="Shapiro H."/>
            <person name="Aerts A."/>
            <person name="Otillar R.P."/>
            <person name="Terry A.Y."/>
            <person name="Boore J.L."/>
            <person name="Grigoriev I.V."/>
            <person name="Lindberg D.R."/>
            <person name="Seaver E.C."/>
            <person name="Weisblat D.A."/>
            <person name="Putnam N.H."/>
            <person name="Rokhsar D.S."/>
        </authorList>
    </citation>
    <scope>NUCLEOTIDE SEQUENCE</scope>
    <source>
        <strain evidence="1 3">I ESC-2004</strain>
    </source>
</reference>